<dbReference type="Gene3D" id="3.30.420.10">
    <property type="entry name" value="Ribonuclease H-like superfamily/Ribonuclease H"/>
    <property type="match status" value="1"/>
</dbReference>
<dbReference type="PANTHER" id="PTHR35004:SF7">
    <property type="entry name" value="INTEGRASE PROTEIN"/>
    <property type="match status" value="1"/>
</dbReference>
<dbReference type="EMBL" id="CP039690">
    <property type="protein sequence ID" value="QCI65546.1"/>
    <property type="molecule type" value="Genomic_DNA"/>
</dbReference>
<dbReference type="SUPFAM" id="SSF50610">
    <property type="entry name" value="mu transposase, C-terminal domain"/>
    <property type="match status" value="1"/>
</dbReference>
<reference evidence="4 5" key="1">
    <citation type="submission" date="2019-04" db="EMBL/GenBank/DDBJ databases">
        <title>Phreatobacter aquaticus sp. nov.</title>
        <authorList>
            <person name="Choi A."/>
        </authorList>
    </citation>
    <scope>NUCLEOTIDE SEQUENCE [LARGE SCALE GENOMIC DNA]</scope>
    <source>
        <strain evidence="4 5">KCTC 52518</strain>
    </source>
</reference>
<name>A0A4D7B794_9HYPH</name>
<dbReference type="InterPro" id="IPR003314">
    <property type="entry name" value="Mu-type_HTH"/>
</dbReference>
<dbReference type="GO" id="GO:0015074">
    <property type="term" value="P:DNA integration"/>
    <property type="evidence" value="ECO:0007669"/>
    <property type="project" value="InterPro"/>
</dbReference>
<dbReference type="InterPro" id="IPR009004">
    <property type="entry name" value="Transposase_Mu_C"/>
</dbReference>
<dbReference type="Gene3D" id="1.10.10.10">
    <property type="entry name" value="Winged helix-like DNA-binding domain superfamily/Winged helix DNA-binding domain"/>
    <property type="match status" value="1"/>
</dbReference>
<evidence type="ECO:0000313" key="4">
    <source>
        <dbReference type="EMBL" id="QCI65546.1"/>
    </source>
</evidence>
<dbReference type="AlphaFoldDB" id="A0A4D7B794"/>
<evidence type="ECO:0000259" key="3">
    <source>
        <dbReference type="PROSITE" id="PS51702"/>
    </source>
</evidence>
<dbReference type="KEGG" id="pstg:E8M01_15820"/>
<protein>
    <submittedName>
        <fullName evidence="4">Transposase</fullName>
    </submittedName>
</protein>
<dbReference type="InterPro" id="IPR036388">
    <property type="entry name" value="WH-like_DNA-bd_sf"/>
</dbReference>
<dbReference type="Pfam" id="PF00665">
    <property type="entry name" value="rve"/>
    <property type="match status" value="1"/>
</dbReference>
<evidence type="ECO:0000313" key="5">
    <source>
        <dbReference type="Proteomes" id="UP000298781"/>
    </source>
</evidence>
<gene>
    <name evidence="4" type="ORF">E8M01_15820</name>
</gene>
<dbReference type="PANTHER" id="PTHR35004">
    <property type="entry name" value="TRANSPOSASE RV3428C-RELATED"/>
    <property type="match status" value="1"/>
</dbReference>
<dbReference type="SUPFAM" id="SSF53098">
    <property type="entry name" value="Ribonuclease H-like"/>
    <property type="match status" value="1"/>
</dbReference>
<dbReference type="InterPro" id="IPR012337">
    <property type="entry name" value="RNaseH-like_sf"/>
</dbReference>
<feature type="region of interest" description="Disordered" evidence="1">
    <location>
        <begin position="652"/>
        <end position="675"/>
    </location>
</feature>
<dbReference type="InterPro" id="IPR001584">
    <property type="entry name" value="Integrase_cat-core"/>
</dbReference>
<dbReference type="PROSITE" id="PS51702">
    <property type="entry name" value="HTH_MU"/>
    <property type="match status" value="1"/>
</dbReference>
<sequence>MRGRRSTRGRRSMRGHGPVKTWLTADEIARLALPGLPESREAMSRKAARDGWSSHRALARPRAGRGGGFEYHVGLLPLDARLAYAARQMGGTIEAGLAAVQAAPDIAAATTRQAQAERDARLALIGAYDAFERSADLPRMAAVSIFARLYRRGDLAVPDFVRATVKRLSGRTLMRWLAMRRSGDIGRLAVDRGAARRGQGILEQAENGEIKVKALALIVRQPALSADHVRDYLIDLYGETLSYRGRSVAMPTVRAFQAALKRWRAGHAMELMALTHPDGFKSRYRASGARAHLVTALNALWEIDASPADVLTRDGRYSLYVCIDVFSRRLTILVTRTPRAEAVALLIRKALIAWGVPERIKTDNGSDFVAKASKRLFAALGIEADTANPFSPEEKGTVERAIGTVQRDLMATLPGFIGHSVADRKVIEQRKAFAARLGQDDAQAFCVDLSAAELGRYCDTWAEGRYAHRPHGGLAGATPFQVAAAWRQPVRRVADEAALALLCAPIAGQDGYRTVGKQGLRIDHLFYLSPELRVGERVFVRLDPADMGRVFVFAEDGETFRAIALAPGMAGLDRAAIVAETRASQKRFIDQGTKALRREARAIKPRDVVEALNRRAAARAGTLVEFPKRAEAHSTPELAAAGSAVRAGRAAVPPSHGEAVPGPAPAADPTPEVTPLRSFETPQIRYRRALGLEARLAAAETLSTEEALWLGGYRQTPEYRSLATLYADFGDQALR</sequence>
<dbReference type="InterPro" id="IPR015378">
    <property type="entry name" value="Transposase-like_Mu_C"/>
</dbReference>
<dbReference type="SUPFAM" id="SSF46955">
    <property type="entry name" value="Putative DNA-binding domain"/>
    <property type="match status" value="1"/>
</dbReference>
<dbReference type="Proteomes" id="UP000298781">
    <property type="component" value="Chromosome"/>
</dbReference>
<keyword evidence="5" id="KW-1185">Reference proteome</keyword>
<dbReference type="PROSITE" id="PS50994">
    <property type="entry name" value="INTEGRASE"/>
    <property type="match status" value="1"/>
</dbReference>
<dbReference type="InterPro" id="IPR036397">
    <property type="entry name" value="RNaseH_sf"/>
</dbReference>
<dbReference type="OrthoDB" id="5287589at2"/>
<evidence type="ECO:0000256" key="1">
    <source>
        <dbReference type="SAM" id="MobiDB-lite"/>
    </source>
</evidence>
<dbReference type="GO" id="GO:0003677">
    <property type="term" value="F:DNA binding"/>
    <property type="evidence" value="ECO:0007669"/>
    <property type="project" value="InterPro"/>
</dbReference>
<dbReference type="Pfam" id="PF09299">
    <property type="entry name" value="Mu-transpos_C"/>
    <property type="match status" value="1"/>
</dbReference>
<organism evidence="4 5">
    <name type="scientific">Phreatobacter stygius</name>
    <dbReference type="NCBI Taxonomy" id="1940610"/>
    <lineage>
        <taxon>Bacteria</taxon>
        <taxon>Pseudomonadati</taxon>
        <taxon>Pseudomonadota</taxon>
        <taxon>Alphaproteobacteria</taxon>
        <taxon>Hyphomicrobiales</taxon>
        <taxon>Phreatobacteraceae</taxon>
        <taxon>Phreatobacter</taxon>
    </lineage>
</organism>
<evidence type="ECO:0000259" key="2">
    <source>
        <dbReference type="PROSITE" id="PS50994"/>
    </source>
</evidence>
<proteinExistence type="predicted"/>
<feature type="domain" description="HTH Mu-type" evidence="3">
    <location>
        <begin position="21"/>
        <end position="92"/>
    </location>
</feature>
<accession>A0A4D7B794</accession>
<dbReference type="Pfam" id="PF02316">
    <property type="entry name" value="HTH_Tnp_Mu_1"/>
    <property type="match status" value="1"/>
</dbReference>
<dbReference type="InterPro" id="IPR009061">
    <property type="entry name" value="DNA-bd_dom_put_sf"/>
</dbReference>
<feature type="domain" description="Integrase catalytic" evidence="2">
    <location>
        <begin position="291"/>
        <end position="487"/>
    </location>
</feature>